<dbReference type="Gene3D" id="2.60.120.200">
    <property type="match status" value="1"/>
</dbReference>
<evidence type="ECO:0000256" key="12">
    <source>
        <dbReference type="SAM" id="Phobius"/>
    </source>
</evidence>
<dbReference type="ExpressionAtlas" id="A0A3L6G5P5">
    <property type="expression patterns" value="baseline and differential"/>
</dbReference>
<dbReference type="InterPro" id="IPR011009">
    <property type="entry name" value="Kinase-like_dom_sf"/>
</dbReference>
<evidence type="ECO:0000256" key="1">
    <source>
        <dbReference type="ARBA" id="ARBA00004479"/>
    </source>
</evidence>
<evidence type="ECO:0000256" key="3">
    <source>
        <dbReference type="ARBA" id="ARBA00010217"/>
    </source>
</evidence>
<keyword evidence="7 11" id="KW-0547">Nucleotide-binding</keyword>
<dbReference type="Gene3D" id="3.30.200.20">
    <property type="entry name" value="Phosphorylase Kinase, domain 1"/>
    <property type="match status" value="1"/>
</dbReference>
<gene>
    <name evidence="15" type="primary">LECRKS7_0</name>
    <name evidence="15" type="ORF">Zm00014a_010165</name>
</gene>
<dbReference type="InterPro" id="IPR000719">
    <property type="entry name" value="Prot_kinase_dom"/>
</dbReference>
<evidence type="ECO:0000313" key="15">
    <source>
        <dbReference type="EMBL" id="PWZ41724.1"/>
    </source>
</evidence>
<sequence>MSCLRILLLVPLFLSSGMSGCLASSSSAASGCSCGDSTAHDFSSFTSDSAAELVLLKDAGISNGVLHLTADSSRNRNRSGAALMPGPVTLWCQDPDDDAEAKQDASFEASFTMGIVSNPSPDEEALGILGLSNNPSDQVSSSSASSGFVTFTFKFNTVKLKQSNGDPDDSNGTVINLDVVVSVSGAVFARSPPLTITTATATNNQVAMKNCTVWIDYNNGRVSIYVDVQGRPKPDKAAIDGVALNLSDHLPQRAFVGLLASTDTSTELHSVLSWNLQVSLPGDGPSMDWKVILPAVLGGITFTGIMNLLVAVFYFNSKYNKLKMELVLSETLRRLPGMPREFKHATMRKATDNFHEARRLGKGGFGAVYRGTLRSAGKNDGVTTCVEVAVKKFTRDENRCYDDFLAEVDIINRLRHRNIVPLVVAATSFTILLIFSLPSCLLLRATHSRRGHGSRHLLPIFVQHQPRYRPAQWVLHVHEDVSRHAHTIVFAGVGRPVRLPSLRPVLRLQPAAPAHGHNREPTDARRRGYRLVDLAPGFSPYVPPRRTRWRLPRLGYLADEESRYEILDNQGP</sequence>
<dbReference type="SUPFAM" id="SSF49899">
    <property type="entry name" value="Concanavalin A-like lectins/glucanases"/>
    <property type="match status" value="1"/>
</dbReference>
<dbReference type="InterPro" id="IPR013320">
    <property type="entry name" value="ConA-like_dom_sf"/>
</dbReference>
<comment type="subcellular location">
    <subcellularLocation>
        <location evidence="1">Membrane</location>
        <topology evidence="1">Single-pass type I membrane protein</topology>
    </subcellularLocation>
</comment>
<keyword evidence="15" id="KW-0808">Transferase</keyword>
<dbReference type="Pfam" id="PF00139">
    <property type="entry name" value="Lectin_legB"/>
    <property type="match status" value="1"/>
</dbReference>
<dbReference type="Pfam" id="PF07714">
    <property type="entry name" value="PK_Tyr_Ser-Thr"/>
    <property type="match status" value="1"/>
</dbReference>
<accession>A0A3L6G5P5</accession>
<evidence type="ECO:0000256" key="9">
    <source>
        <dbReference type="ARBA" id="ARBA00022989"/>
    </source>
</evidence>
<feature type="domain" description="Protein kinase" evidence="14">
    <location>
        <begin position="354"/>
        <end position="572"/>
    </location>
</feature>
<dbReference type="GO" id="GO:0006952">
    <property type="term" value="P:defense response"/>
    <property type="evidence" value="ECO:0007669"/>
    <property type="project" value="UniProtKB-ARBA"/>
</dbReference>
<keyword evidence="15" id="KW-0418">Kinase</keyword>
<feature type="binding site" evidence="11">
    <location>
        <position position="392"/>
    </location>
    <ligand>
        <name>ATP</name>
        <dbReference type="ChEBI" id="CHEBI:30616"/>
    </ligand>
</feature>
<evidence type="ECO:0000256" key="4">
    <source>
        <dbReference type="ARBA" id="ARBA00022692"/>
    </source>
</evidence>
<dbReference type="GO" id="GO:0016020">
    <property type="term" value="C:membrane"/>
    <property type="evidence" value="ECO:0007669"/>
    <property type="project" value="UniProtKB-SubCell"/>
</dbReference>
<evidence type="ECO:0000256" key="2">
    <source>
        <dbReference type="ARBA" id="ARBA00008536"/>
    </source>
</evidence>
<dbReference type="GO" id="GO:0005524">
    <property type="term" value="F:ATP binding"/>
    <property type="evidence" value="ECO:0007669"/>
    <property type="project" value="UniProtKB-UniRule"/>
</dbReference>
<proteinExistence type="inferred from homology"/>
<name>A0A3L6G5P5_MAIZE</name>
<keyword evidence="4 12" id="KW-0812">Transmembrane</keyword>
<feature type="transmembrane region" description="Helical" evidence="12">
    <location>
        <begin position="291"/>
        <end position="315"/>
    </location>
</feature>
<keyword evidence="9 12" id="KW-1133">Transmembrane helix</keyword>
<keyword evidence="6 15" id="KW-0430">Lectin</keyword>
<dbReference type="InterPro" id="IPR001245">
    <property type="entry name" value="Ser-Thr/Tyr_kinase_cat_dom"/>
</dbReference>
<comment type="similarity">
    <text evidence="3">In the C-terminal section; belongs to the protein kinase superfamily. Ser/Thr protein kinase family.</text>
</comment>
<keyword evidence="5 13" id="KW-0732">Signal</keyword>
<feature type="transmembrane region" description="Helical" evidence="12">
    <location>
        <begin position="419"/>
        <end position="437"/>
    </location>
</feature>
<dbReference type="PANTHER" id="PTHR27007">
    <property type="match status" value="1"/>
</dbReference>
<evidence type="ECO:0000256" key="6">
    <source>
        <dbReference type="ARBA" id="ARBA00022734"/>
    </source>
</evidence>
<reference evidence="15 16" key="1">
    <citation type="journal article" date="2018" name="Nat. Genet.">
        <title>Extensive intraspecific gene order and gene structural variations between Mo17 and other maize genomes.</title>
        <authorList>
            <person name="Sun S."/>
            <person name="Zhou Y."/>
            <person name="Chen J."/>
            <person name="Shi J."/>
            <person name="Zhao H."/>
            <person name="Zhao H."/>
            <person name="Song W."/>
            <person name="Zhang M."/>
            <person name="Cui Y."/>
            <person name="Dong X."/>
            <person name="Liu H."/>
            <person name="Ma X."/>
            <person name="Jiao Y."/>
            <person name="Wang B."/>
            <person name="Wei X."/>
            <person name="Stein J.C."/>
            <person name="Glaubitz J.C."/>
            <person name="Lu F."/>
            <person name="Yu G."/>
            <person name="Liang C."/>
            <person name="Fengler K."/>
            <person name="Li B."/>
            <person name="Rafalski A."/>
            <person name="Schnable P.S."/>
            <person name="Ware D.H."/>
            <person name="Buckler E.S."/>
            <person name="Lai J."/>
        </authorList>
    </citation>
    <scope>NUCLEOTIDE SEQUENCE [LARGE SCALE GENOMIC DNA]</scope>
    <source>
        <strain evidence="16">cv. Missouri 17</strain>
        <tissue evidence="15">Seedling</tissue>
    </source>
</reference>
<dbReference type="PROSITE" id="PS00107">
    <property type="entry name" value="PROTEIN_KINASE_ATP"/>
    <property type="match status" value="1"/>
</dbReference>
<evidence type="ECO:0000313" key="16">
    <source>
        <dbReference type="Proteomes" id="UP000251960"/>
    </source>
</evidence>
<evidence type="ECO:0000256" key="11">
    <source>
        <dbReference type="PROSITE-ProRule" id="PRU10141"/>
    </source>
</evidence>
<comment type="similarity">
    <text evidence="2">In the N-terminal section; belongs to the leguminous lectin family.</text>
</comment>
<keyword evidence="10 12" id="KW-0472">Membrane</keyword>
<dbReference type="InterPro" id="IPR017441">
    <property type="entry name" value="Protein_kinase_ATP_BS"/>
</dbReference>
<keyword evidence="15" id="KW-0675">Receptor</keyword>
<dbReference type="EMBL" id="NCVQ01000003">
    <property type="protein sequence ID" value="PWZ41724.1"/>
    <property type="molecule type" value="Genomic_DNA"/>
</dbReference>
<dbReference type="PROSITE" id="PS51257">
    <property type="entry name" value="PROKAR_LIPOPROTEIN"/>
    <property type="match status" value="1"/>
</dbReference>
<dbReference type="GO" id="GO:0051707">
    <property type="term" value="P:response to other organism"/>
    <property type="evidence" value="ECO:0007669"/>
    <property type="project" value="UniProtKB-ARBA"/>
</dbReference>
<evidence type="ECO:0000256" key="8">
    <source>
        <dbReference type="ARBA" id="ARBA00022840"/>
    </source>
</evidence>
<protein>
    <submittedName>
        <fullName evidence="15">Putative L-type lectin-domain containing receptor kinase S.7</fullName>
    </submittedName>
</protein>
<feature type="chain" id="PRO_5018031289" evidence="13">
    <location>
        <begin position="24"/>
        <end position="572"/>
    </location>
</feature>
<evidence type="ECO:0000256" key="7">
    <source>
        <dbReference type="ARBA" id="ARBA00022741"/>
    </source>
</evidence>
<comment type="caution">
    <text evidence="15">The sequence shown here is derived from an EMBL/GenBank/DDBJ whole genome shotgun (WGS) entry which is preliminary data.</text>
</comment>
<dbReference type="SUPFAM" id="SSF56112">
    <property type="entry name" value="Protein kinase-like (PK-like)"/>
    <property type="match status" value="1"/>
</dbReference>
<evidence type="ECO:0000256" key="13">
    <source>
        <dbReference type="SAM" id="SignalP"/>
    </source>
</evidence>
<evidence type="ECO:0000256" key="10">
    <source>
        <dbReference type="ARBA" id="ARBA00023136"/>
    </source>
</evidence>
<feature type="signal peptide" evidence="13">
    <location>
        <begin position="1"/>
        <end position="23"/>
    </location>
</feature>
<dbReference type="InterPro" id="IPR001220">
    <property type="entry name" value="Legume_lectin_dom"/>
</dbReference>
<dbReference type="InterPro" id="IPR050528">
    <property type="entry name" value="L-type_Lectin-RKs"/>
</dbReference>
<dbReference type="GO" id="GO:0004672">
    <property type="term" value="F:protein kinase activity"/>
    <property type="evidence" value="ECO:0007669"/>
    <property type="project" value="InterPro"/>
</dbReference>
<evidence type="ECO:0000256" key="5">
    <source>
        <dbReference type="ARBA" id="ARBA00022729"/>
    </source>
</evidence>
<dbReference type="AlphaFoldDB" id="A0A3L6G5P5"/>
<dbReference type="GO" id="GO:0030246">
    <property type="term" value="F:carbohydrate binding"/>
    <property type="evidence" value="ECO:0007669"/>
    <property type="project" value="UniProtKB-KW"/>
</dbReference>
<organism evidence="15 16">
    <name type="scientific">Zea mays</name>
    <name type="common">Maize</name>
    <dbReference type="NCBI Taxonomy" id="4577"/>
    <lineage>
        <taxon>Eukaryota</taxon>
        <taxon>Viridiplantae</taxon>
        <taxon>Streptophyta</taxon>
        <taxon>Embryophyta</taxon>
        <taxon>Tracheophyta</taxon>
        <taxon>Spermatophyta</taxon>
        <taxon>Magnoliopsida</taxon>
        <taxon>Liliopsida</taxon>
        <taxon>Poales</taxon>
        <taxon>Poaceae</taxon>
        <taxon>PACMAD clade</taxon>
        <taxon>Panicoideae</taxon>
        <taxon>Andropogonodae</taxon>
        <taxon>Andropogoneae</taxon>
        <taxon>Tripsacinae</taxon>
        <taxon>Zea</taxon>
    </lineage>
</organism>
<keyword evidence="8 11" id="KW-0067">ATP-binding</keyword>
<evidence type="ECO:0000259" key="14">
    <source>
        <dbReference type="PROSITE" id="PS50011"/>
    </source>
</evidence>
<dbReference type="Proteomes" id="UP000251960">
    <property type="component" value="Chromosome 2"/>
</dbReference>
<dbReference type="PROSITE" id="PS50011">
    <property type="entry name" value="PROTEIN_KINASE_DOM"/>
    <property type="match status" value="1"/>
</dbReference>